<keyword evidence="2" id="KW-1185">Reference proteome</keyword>
<evidence type="ECO:0000313" key="2">
    <source>
        <dbReference type="Proteomes" id="UP000297245"/>
    </source>
</evidence>
<gene>
    <name evidence="1" type="ORF">K435DRAFT_604184</name>
</gene>
<proteinExistence type="predicted"/>
<protein>
    <submittedName>
        <fullName evidence="1">Uncharacterized protein</fullName>
    </submittedName>
</protein>
<dbReference type="AlphaFoldDB" id="A0A4S8L0H8"/>
<feature type="non-terminal residue" evidence="1">
    <location>
        <position position="1"/>
    </location>
</feature>
<dbReference type="EMBL" id="ML179775">
    <property type="protein sequence ID" value="THU81864.1"/>
    <property type="molecule type" value="Genomic_DNA"/>
</dbReference>
<name>A0A4S8L0H8_DENBC</name>
<feature type="non-terminal residue" evidence="1">
    <location>
        <position position="84"/>
    </location>
</feature>
<organism evidence="1 2">
    <name type="scientific">Dendrothele bispora (strain CBS 962.96)</name>
    <dbReference type="NCBI Taxonomy" id="1314807"/>
    <lineage>
        <taxon>Eukaryota</taxon>
        <taxon>Fungi</taxon>
        <taxon>Dikarya</taxon>
        <taxon>Basidiomycota</taxon>
        <taxon>Agaricomycotina</taxon>
        <taxon>Agaricomycetes</taxon>
        <taxon>Agaricomycetidae</taxon>
        <taxon>Agaricales</taxon>
        <taxon>Agaricales incertae sedis</taxon>
        <taxon>Dendrothele</taxon>
    </lineage>
</organism>
<sequence>FWVNTTASSTCHSIGAREYTATLINAPKNWDPLSVCQSIPFVIHGKQVKSPPLECNRIQNPDGTVVAQSKWLVEFNESECYPVW</sequence>
<dbReference type="Proteomes" id="UP000297245">
    <property type="component" value="Unassembled WGS sequence"/>
</dbReference>
<evidence type="ECO:0000313" key="1">
    <source>
        <dbReference type="EMBL" id="THU81864.1"/>
    </source>
</evidence>
<dbReference type="OrthoDB" id="3153758at2759"/>
<accession>A0A4S8L0H8</accession>
<reference evidence="1 2" key="1">
    <citation type="journal article" date="2019" name="Nat. Ecol. Evol.">
        <title>Megaphylogeny resolves global patterns of mushroom evolution.</title>
        <authorList>
            <person name="Varga T."/>
            <person name="Krizsan K."/>
            <person name="Foldi C."/>
            <person name="Dima B."/>
            <person name="Sanchez-Garcia M."/>
            <person name="Sanchez-Ramirez S."/>
            <person name="Szollosi G.J."/>
            <person name="Szarkandi J.G."/>
            <person name="Papp V."/>
            <person name="Albert L."/>
            <person name="Andreopoulos W."/>
            <person name="Angelini C."/>
            <person name="Antonin V."/>
            <person name="Barry K.W."/>
            <person name="Bougher N.L."/>
            <person name="Buchanan P."/>
            <person name="Buyck B."/>
            <person name="Bense V."/>
            <person name="Catcheside P."/>
            <person name="Chovatia M."/>
            <person name="Cooper J."/>
            <person name="Damon W."/>
            <person name="Desjardin D."/>
            <person name="Finy P."/>
            <person name="Geml J."/>
            <person name="Haridas S."/>
            <person name="Hughes K."/>
            <person name="Justo A."/>
            <person name="Karasinski D."/>
            <person name="Kautmanova I."/>
            <person name="Kiss B."/>
            <person name="Kocsube S."/>
            <person name="Kotiranta H."/>
            <person name="LaButti K.M."/>
            <person name="Lechner B.E."/>
            <person name="Liimatainen K."/>
            <person name="Lipzen A."/>
            <person name="Lukacs Z."/>
            <person name="Mihaltcheva S."/>
            <person name="Morgado L.N."/>
            <person name="Niskanen T."/>
            <person name="Noordeloos M.E."/>
            <person name="Ohm R.A."/>
            <person name="Ortiz-Santana B."/>
            <person name="Ovrebo C."/>
            <person name="Racz N."/>
            <person name="Riley R."/>
            <person name="Savchenko A."/>
            <person name="Shiryaev A."/>
            <person name="Soop K."/>
            <person name="Spirin V."/>
            <person name="Szebenyi C."/>
            <person name="Tomsovsky M."/>
            <person name="Tulloss R.E."/>
            <person name="Uehling J."/>
            <person name="Grigoriev I.V."/>
            <person name="Vagvolgyi C."/>
            <person name="Papp T."/>
            <person name="Martin F.M."/>
            <person name="Miettinen O."/>
            <person name="Hibbett D.S."/>
            <person name="Nagy L.G."/>
        </authorList>
    </citation>
    <scope>NUCLEOTIDE SEQUENCE [LARGE SCALE GENOMIC DNA]</scope>
    <source>
        <strain evidence="1 2">CBS 962.96</strain>
    </source>
</reference>